<dbReference type="EMBL" id="JAADJU010000004">
    <property type="protein sequence ID" value="NMP26843.1"/>
    <property type="molecule type" value="Genomic_DNA"/>
</dbReference>
<dbReference type="Proteomes" id="UP000585363">
    <property type="component" value="Unassembled WGS sequence"/>
</dbReference>
<sequence>MDILSTLFQQSTRSIGLIIPSVVISEKHQDALEITEHPVEIGAPVADHAYKRPSEVTMEVGFAGGGSLLDLLDTSSVGLSLGTSPKETYQKILDLQATRVPFNVTTGKKQYTSMLIRAIDVTTDKTSENVLMCVLTLRQVLISQTQSVSVTDKSNMASGASTSAVQDSGVKNPVPDDDASFLEKLAWWWRL</sequence>
<gene>
    <name evidence="2" type="ORF">GW590_08200</name>
</gene>
<protein>
    <recommendedName>
        <fullName evidence="1">Dit-like phage tail protein N-terminal domain-containing protein</fullName>
    </recommendedName>
</protein>
<evidence type="ECO:0000313" key="3">
    <source>
        <dbReference type="Proteomes" id="UP000585363"/>
    </source>
</evidence>
<dbReference type="AlphaFoldDB" id="A0A848MI51"/>
<proteinExistence type="predicted"/>
<keyword evidence="3" id="KW-1185">Reference proteome</keyword>
<feature type="domain" description="Dit-like phage tail protein N-terminal" evidence="1">
    <location>
        <begin position="21"/>
        <end position="150"/>
    </location>
</feature>
<organism evidence="2 3">
    <name type="scientific">Rouxiella aceris</name>
    <dbReference type="NCBI Taxonomy" id="2703884"/>
    <lineage>
        <taxon>Bacteria</taxon>
        <taxon>Pseudomonadati</taxon>
        <taxon>Pseudomonadota</taxon>
        <taxon>Gammaproteobacteria</taxon>
        <taxon>Enterobacterales</taxon>
        <taxon>Yersiniaceae</taxon>
        <taxon>Rouxiella</taxon>
    </lineage>
</organism>
<dbReference type="Pfam" id="PF21821">
    <property type="entry name" value="Dit_like"/>
    <property type="match status" value="1"/>
</dbReference>
<reference evidence="2 3" key="1">
    <citation type="submission" date="2020-01" db="EMBL/GenBank/DDBJ databases">
        <authorList>
            <person name="Lee S.D."/>
        </authorList>
    </citation>
    <scope>NUCLEOTIDE SEQUENCE [LARGE SCALE GENOMIC DNA]</scope>
    <source>
        <strain evidence="2 3">SAP-1</strain>
    </source>
</reference>
<accession>A0A848MI51</accession>
<comment type="caution">
    <text evidence="2">The sequence shown here is derived from an EMBL/GenBank/DDBJ whole genome shotgun (WGS) entry which is preliminary data.</text>
</comment>
<evidence type="ECO:0000259" key="1">
    <source>
        <dbReference type="Pfam" id="PF21821"/>
    </source>
</evidence>
<name>A0A848MI51_9GAMM</name>
<dbReference type="RefSeq" id="WP_169402551.1">
    <property type="nucleotide sequence ID" value="NZ_JAADJU010000004.1"/>
</dbReference>
<evidence type="ECO:0000313" key="2">
    <source>
        <dbReference type="EMBL" id="NMP26843.1"/>
    </source>
</evidence>
<reference evidence="2 3" key="2">
    <citation type="submission" date="2020-06" db="EMBL/GenBank/DDBJ databases">
        <title>Polyphasic characterization of a Rahnella strain isolated from tree sap.</title>
        <authorList>
            <person name="Kim I.S."/>
        </authorList>
    </citation>
    <scope>NUCLEOTIDE SEQUENCE [LARGE SCALE GENOMIC DNA]</scope>
    <source>
        <strain evidence="2 3">SAP-1</strain>
    </source>
</reference>
<dbReference type="InterPro" id="IPR048494">
    <property type="entry name" value="Dit-like_N"/>
</dbReference>